<keyword evidence="1" id="KW-0812">Transmembrane</keyword>
<sequence>MTTYYNLCYNSTMKKNIIFLSFFLLIIICGIFYPLIEFISKDKAKDLEIMAVEKAKSALKVIVPSFNKALENSDDINLLINIESVAKIENITTCFILDKNGKVIIHSNISKWNTERTSRTYNRTIEQKTQSLQQTPNKDFLLFSEPLIGDCTLFCIFSVKKAKEISRNWKIKYYTAASSAALLVVIILYFLSKLFIVLPFNKIKKSLENNKSDENIKENKYDGITNIFMAEKEKITKKIEILKEDRESLSKIIEYSQETSIKDSSAFIILNSLNRVVYAYDNTGTILKKDFKKGGHILEISENQDLVKTISKANENPGKKINESFESYMISAVSISADGKTAGTIIKIK</sequence>
<keyword evidence="3" id="KW-1185">Reference proteome</keyword>
<evidence type="ECO:0000313" key="3">
    <source>
        <dbReference type="Proteomes" id="UP000095237"/>
    </source>
</evidence>
<protein>
    <recommendedName>
        <fullName evidence="4">Single cache domain-containing protein</fullName>
    </recommendedName>
</protein>
<dbReference type="AlphaFoldDB" id="A0A1E5IJT9"/>
<proteinExistence type="predicted"/>
<keyword evidence="1" id="KW-0472">Membrane</keyword>
<comment type="caution">
    <text evidence="2">The sequence shown here is derived from an EMBL/GenBank/DDBJ whole genome shotgun (WGS) entry which is preliminary data.</text>
</comment>
<dbReference type="EMBL" id="LNVX01000291">
    <property type="protein sequence ID" value="OEG70766.1"/>
    <property type="molecule type" value="Genomic_DNA"/>
</dbReference>
<accession>A0A1E5IJT9</accession>
<feature type="transmembrane region" description="Helical" evidence="1">
    <location>
        <begin position="171"/>
        <end position="191"/>
    </location>
</feature>
<gene>
    <name evidence="2" type="ORF">ATZ36_17490</name>
</gene>
<feature type="transmembrane region" description="Helical" evidence="1">
    <location>
        <begin position="17"/>
        <end position="36"/>
    </location>
</feature>
<dbReference type="Proteomes" id="UP000095237">
    <property type="component" value="Unassembled WGS sequence"/>
</dbReference>
<name>A0A1E5IJT9_ENDTX</name>
<keyword evidence="1" id="KW-1133">Transmembrane helix</keyword>
<evidence type="ECO:0008006" key="4">
    <source>
        <dbReference type="Google" id="ProtNLM"/>
    </source>
</evidence>
<evidence type="ECO:0000256" key="1">
    <source>
        <dbReference type="SAM" id="Phobius"/>
    </source>
</evidence>
<reference evidence="2 3" key="1">
    <citation type="submission" date="2015-11" db="EMBL/GenBank/DDBJ databases">
        <title>Evidence for parallel genomic evolution in an endosymbiosis of termite gut flagellates.</title>
        <authorList>
            <person name="Zheng H."/>
        </authorList>
    </citation>
    <scope>NUCLEOTIDE SEQUENCE [LARGE SCALE GENOMIC DNA]</scope>
    <source>
        <strain evidence="2 3">CET450</strain>
    </source>
</reference>
<evidence type="ECO:0000313" key="2">
    <source>
        <dbReference type="EMBL" id="OEG70766.1"/>
    </source>
</evidence>
<organism evidence="2 3">
    <name type="scientific">Endomicrobium trichonymphae</name>
    <dbReference type="NCBI Taxonomy" id="1408204"/>
    <lineage>
        <taxon>Bacteria</taxon>
        <taxon>Pseudomonadati</taxon>
        <taxon>Elusimicrobiota</taxon>
        <taxon>Endomicrobiia</taxon>
        <taxon>Endomicrobiales</taxon>
        <taxon>Endomicrobiaceae</taxon>
        <taxon>Candidatus Endomicrobiellum</taxon>
    </lineage>
</organism>